<dbReference type="RefSeq" id="XP_028868029.1">
    <property type="nucleotide sequence ID" value="XM_029012196.1"/>
</dbReference>
<evidence type="ECO:0000313" key="2">
    <source>
        <dbReference type="Proteomes" id="UP000236319"/>
    </source>
</evidence>
<evidence type="ECO:0000313" key="1">
    <source>
        <dbReference type="EMBL" id="GBE61786.1"/>
    </source>
</evidence>
<reference evidence="1 2" key="1">
    <citation type="journal article" date="2017" name="BMC Genomics">
        <title>Whole-genome assembly of Babesia ovata and comparative genomics between closely related pathogens.</title>
        <authorList>
            <person name="Yamagishi J."/>
            <person name="Asada M."/>
            <person name="Hakimi H."/>
            <person name="Tanaka T.Q."/>
            <person name="Sugimoto C."/>
            <person name="Kawazu S."/>
        </authorList>
    </citation>
    <scope>NUCLEOTIDE SEQUENCE [LARGE SCALE GENOMIC DNA]</scope>
    <source>
        <strain evidence="1 2">Miyake</strain>
    </source>
</reference>
<dbReference type="Proteomes" id="UP000236319">
    <property type="component" value="Unassembled WGS sequence"/>
</dbReference>
<accession>A0A2H6KFM1</accession>
<proteinExistence type="predicted"/>
<dbReference type="AlphaFoldDB" id="A0A2H6KFM1"/>
<dbReference type="EMBL" id="BDSA01000003">
    <property type="protein sequence ID" value="GBE61786.1"/>
    <property type="molecule type" value="Genomic_DNA"/>
</dbReference>
<keyword evidence="2" id="KW-1185">Reference proteome</keyword>
<sequence length="100" mass="11110">MLESPLAMGLKPIVHVSEDVRAWLQGVERKDGNATIPLNDAASARCGNMSFGTLCKRITDEVGYWEGIDVQYVEEAERAEKALGGIDKNLENKNRLQYVD</sequence>
<dbReference type="VEuPathDB" id="PiroplasmaDB:BOVATA_032790"/>
<name>A0A2H6KFM1_9APIC</name>
<gene>
    <name evidence="1" type="ORF">BOVATA_032790</name>
</gene>
<dbReference type="GeneID" id="39875556"/>
<protein>
    <submittedName>
        <fullName evidence="1">Uncharacterized protein</fullName>
    </submittedName>
</protein>
<comment type="caution">
    <text evidence="1">The sequence shown here is derived from an EMBL/GenBank/DDBJ whole genome shotgun (WGS) entry which is preliminary data.</text>
</comment>
<organism evidence="1 2">
    <name type="scientific">Babesia ovata</name>
    <dbReference type="NCBI Taxonomy" id="189622"/>
    <lineage>
        <taxon>Eukaryota</taxon>
        <taxon>Sar</taxon>
        <taxon>Alveolata</taxon>
        <taxon>Apicomplexa</taxon>
        <taxon>Aconoidasida</taxon>
        <taxon>Piroplasmida</taxon>
        <taxon>Babesiidae</taxon>
        <taxon>Babesia</taxon>
    </lineage>
</organism>